<dbReference type="InterPro" id="IPR029058">
    <property type="entry name" value="AB_hydrolase_fold"/>
</dbReference>
<dbReference type="SUPFAM" id="SSF53474">
    <property type="entry name" value="alpha/beta-Hydrolases"/>
    <property type="match status" value="1"/>
</dbReference>
<dbReference type="InterPro" id="IPR050228">
    <property type="entry name" value="Carboxylesterase_BioH"/>
</dbReference>
<proteinExistence type="predicted"/>
<accession>A0A6G8FLS8</accession>
<dbReference type="GO" id="GO:0016787">
    <property type="term" value="F:hydrolase activity"/>
    <property type="evidence" value="ECO:0007669"/>
    <property type="project" value="UniProtKB-KW"/>
</dbReference>
<dbReference type="AlphaFoldDB" id="A0A6G8FLS8"/>
<gene>
    <name evidence="2" type="ORF">G7067_07100</name>
</gene>
<dbReference type="PANTHER" id="PTHR43194">
    <property type="entry name" value="HYDROLASE ALPHA/BETA FOLD FAMILY"/>
    <property type="match status" value="1"/>
</dbReference>
<evidence type="ECO:0000313" key="2">
    <source>
        <dbReference type="EMBL" id="QIM17376.1"/>
    </source>
</evidence>
<protein>
    <submittedName>
        <fullName evidence="2">Alpha/beta hydrolase</fullName>
    </submittedName>
</protein>
<feature type="domain" description="AB hydrolase-1" evidence="1">
    <location>
        <begin position="1"/>
        <end position="111"/>
    </location>
</feature>
<dbReference type="PANTHER" id="PTHR43194:SF5">
    <property type="entry name" value="PIMELOYL-[ACYL-CARRIER PROTEIN] METHYL ESTER ESTERASE"/>
    <property type="match status" value="1"/>
</dbReference>
<dbReference type="EMBL" id="CP049934">
    <property type="protein sequence ID" value="QIM17376.1"/>
    <property type="molecule type" value="Genomic_DNA"/>
</dbReference>
<organism evidence="2 3">
    <name type="scientific">Leucobacter insecticola</name>
    <dbReference type="NCBI Taxonomy" id="2714934"/>
    <lineage>
        <taxon>Bacteria</taxon>
        <taxon>Bacillati</taxon>
        <taxon>Actinomycetota</taxon>
        <taxon>Actinomycetes</taxon>
        <taxon>Micrococcales</taxon>
        <taxon>Microbacteriaceae</taxon>
        <taxon>Leucobacter</taxon>
    </lineage>
</organism>
<dbReference type="Pfam" id="PF00561">
    <property type="entry name" value="Abhydrolase_1"/>
    <property type="match status" value="1"/>
</dbReference>
<reference evidence="2 3" key="1">
    <citation type="submission" date="2020-03" db="EMBL/GenBank/DDBJ databases">
        <title>Leucobacter sp. nov., isolated from beetles.</title>
        <authorList>
            <person name="Hyun D.-W."/>
            <person name="Bae J.-W."/>
        </authorList>
    </citation>
    <scope>NUCLEOTIDE SEQUENCE [LARGE SCALE GENOMIC DNA]</scope>
    <source>
        <strain evidence="2 3">HDW9B</strain>
    </source>
</reference>
<evidence type="ECO:0000259" key="1">
    <source>
        <dbReference type="Pfam" id="PF00561"/>
    </source>
</evidence>
<evidence type="ECO:0000313" key="3">
    <source>
        <dbReference type="Proteomes" id="UP000501387"/>
    </source>
</evidence>
<dbReference type="Gene3D" id="3.40.50.1820">
    <property type="entry name" value="alpha/beta hydrolase"/>
    <property type="match status" value="1"/>
</dbReference>
<keyword evidence="3" id="KW-1185">Reference proteome</keyword>
<sequence>MVLLHGFASNAGEDFLATGWSEALSAAGRSVIAIDLPGHGENNAPLSPDNATTSEVVRTILDAIETHAPEGEFDVVGYSLGSRLAWELPEASPRVRRMVLGGLSPFEPFTAVDPAELQAALAGQDPANPLVGMMAGMISAPGQDTTSLATLISGLASEPFAPSKGTGPQIPTLFVAGREDDMTQGLESLIEGLPHAQLSTVPGDHRGALDSPEFRSAAIEFLAG</sequence>
<dbReference type="Proteomes" id="UP000501387">
    <property type="component" value="Chromosome"/>
</dbReference>
<dbReference type="KEGG" id="lins:G7067_07100"/>
<keyword evidence="2" id="KW-0378">Hydrolase</keyword>
<name>A0A6G8FLS8_9MICO</name>
<dbReference type="InterPro" id="IPR000073">
    <property type="entry name" value="AB_hydrolase_1"/>
</dbReference>